<keyword evidence="1" id="KW-1133">Transmembrane helix</keyword>
<feature type="transmembrane region" description="Helical" evidence="1">
    <location>
        <begin position="257"/>
        <end position="278"/>
    </location>
</feature>
<proteinExistence type="evidence at transcript level"/>
<evidence type="ECO:0000256" key="2">
    <source>
        <dbReference type="SAM" id="SignalP"/>
    </source>
</evidence>
<evidence type="ECO:0000256" key="1">
    <source>
        <dbReference type="SAM" id="Phobius"/>
    </source>
</evidence>
<gene>
    <name evidence="3" type="primary">LOC100177650</name>
</gene>
<name>A0A6F9DG12_9ASCI</name>
<dbReference type="EMBL" id="LR786535">
    <property type="protein sequence ID" value="CAB3261908.1"/>
    <property type="molecule type" value="mRNA"/>
</dbReference>
<organism evidence="3">
    <name type="scientific">Phallusia mammillata</name>
    <dbReference type="NCBI Taxonomy" id="59560"/>
    <lineage>
        <taxon>Eukaryota</taxon>
        <taxon>Metazoa</taxon>
        <taxon>Chordata</taxon>
        <taxon>Tunicata</taxon>
        <taxon>Ascidiacea</taxon>
        <taxon>Phlebobranchia</taxon>
        <taxon>Ascidiidae</taxon>
        <taxon>Phallusia</taxon>
    </lineage>
</organism>
<accession>A0A6F9DG12</accession>
<reference evidence="3" key="1">
    <citation type="submission" date="2020-04" db="EMBL/GenBank/DDBJ databases">
        <authorList>
            <person name="Neveu A P."/>
        </authorList>
    </citation>
    <scope>NUCLEOTIDE SEQUENCE</scope>
    <source>
        <tissue evidence="3">Whole embryo</tissue>
    </source>
</reference>
<sequence length="308" mass="34038">MISILIIAVVLLGTSSGLLCPECHEKCGLGGFMACEPCICNPTCTSDFCSGGRECILVEVHCYEKPCPKLPQCIDVNKTCDSAAMRASNGDLVVCSNDAHQCPEDYRCTVAKASLSICCRDDIKITPKPSDTEVEEPPWGFIPGLQLIPDPTEKDDENPLDKIDEDDLGNCQDCSLPDVCQFISCSNYPKAVCVTDDCTCTSYFIDENEEKVFCEIPPDEDKRDDDELDLTTSITANPEAVSSQNGSETSKVIIRQVLIASCVVFLFIVILLVTCKVIHWKRRSMFRKQQEEQLKPLRIGNNNKMDLA</sequence>
<feature type="chain" id="PRO_5026359432" evidence="2">
    <location>
        <begin position="18"/>
        <end position="308"/>
    </location>
</feature>
<keyword evidence="1" id="KW-0812">Transmembrane</keyword>
<dbReference type="AlphaFoldDB" id="A0A6F9DG12"/>
<protein>
    <submittedName>
        <fullName evidence="3">Uncharacterized protein LOC100177650</fullName>
    </submittedName>
</protein>
<feature type="signal peptide" evidence="2">
    <location>
        <begin position="1"/>
        <end position="17"/>
    </location>
</feature>
<keyword evidence="1" id="KW-0472">Membrane</keyword>
<keyword evidence="2" id="KW-0732">Signal</keyword>
<evidence type="ECO:0000313" key="3">
    <source>
        <dbReference type="EMBL" id="CAB3261908.1"/>
    </source>
</evidence>